<accession>A0A1H6LLA4</accession>
<feature type="chain" id="PRO_5009604529" evidence="1">
    <location>
        <begin position="21"/>
        <end position="276"/>
    </location>
</feature>
<gene>
    <name evidence="2" type="ORF">PYTT_1346</name>
</gene>
<dbReference type="Proteomes" id="UP000176204">
    <property type="component" value="Chromosome I"/>
</dbReference>
<dbReference type="AlphaFoldDB" id="A0A1H6LLA4"/>
<reference evidence="3" key="1">
    <citation type="submission" date="2016-09" db="EMBL/GenBank/DDBJ databases">
        <authorList>
            <person name="Koehorst J."/>
        </authorList>
    </citation>
    <scope>NUCLEOTIDE SEQUENCE [LARGE SCALE GENOMIC DNA]</scope>
</reference>
<dbReference type="Pfam" id="PF13385">
    <property type="entry name" value="Laminin_G_3"/>
    <property type="match status" value="1"/>
</dbReference>
<dbReference type="InterPro" id="IPR013424">
    <property type="entry name" value="Ice-binding_C"/>
</dbReference>
<dbReference type="SUPFAM" id="SSF49899">
    <property type="entry name" value="Concanavalin A-like lectins/glucanases"/>
    <property type="match status" value="1"/>
</dbReference>
<name>A0A1H6LLA4_9BACT</name>
<dbReference type="NCBIfam" id="TIGR02595">
    <property type="entry name" value="PEP_CTERM"/>
    <property type="match status" value="1"/>
</dbReference>
<dbReference type="OrthoDB" id="610388at2"/>
<dbReference type="EMBL" id="LT629973">
    <property type="protein sequence ID" value="SEH87099.1"/>
    <property type="molecule type" value="Genomic_DNA"/>
</dbReference>
<dbReference type="KEGG" id="agl:PYTT_1346"/>
<keyword evidence="3" id="KW-1185">Reference proteome</keyword>
<organism evidence="2 3">
    <name type="scientific">Akkermansia glycaniphila</name>
    <dbReference type="NCBI Taxonomy" id="1679444"/>
    <lineage>
        <taxon>Bacteria</taxon>
        <taxon>Pseudomonadati</taxon>
        <taxon>Verrucomicrobiota</taxon>
        <taxon>Verrucomicrobiia</taxon>
        <taxon>Verrucomicrobiales</taxon>
        <taxon>Akkermansiaceae</taxon>
        <taxon>Akkermansia</taxon>
    </lineage>
</organism>
<sequence>MRKTLSLLLLTLGCQLAAQAATSITAKEGSLQAGLAFYWDFDNGSTDYKSATGMTMGIPTGIQAVNQHATGGIRNSGYISSFNDPARIDFYSGLGGSNIKANAFTMSLKISGLTADYRSMLCFTLGGQSFNLQTSNPGDGNQIALYGSGGGAPTLLTGSNTNNLLKGSEWANVVLTSDGTNLTMYVNNLKVATAYAPDASTTLSNVQLSSMWGDSGRAANANYDDFAIWNRALNDKEIQHLTSGGTAGDLIPEPATATLSLLGLASLMMRRRRRAA</sequence>
<dbReference type="InterPro" id="IPR013320">
    <property type="entry name" value="ConA-like_dom_sf"/>
</dbReference>
<dbReference type="RefSeq" id="WP_083076492.1">
    <property type="nucleotide sequence ID" value="NZ_LIGX01000012.1"/>
</dbReference>
<feature type="signal peptide" evidence="1">
    <location>
        <begin position="1"/>
        <end position="20"/>
    </location>
</feature>
<evidence type="ECO:0000313" key="2">
    <source>
        <dbReference type="EMBL" id="SEH87099.1"/>
    </source>
</evidence>
<evidence type="ECO:0000256" key="1">
    <source>
        <dbReference type="SAM" id="SignalP"/>
    </source>
</evidence>
<protein>
    <submittedName>
        <fullName evidence="2">Pep exosort: pep-cterm protein-sorting domain</fullName>
    </submittedName>
</protein>
<keyword evidence="1" id="KW-0732">Signal</keyword>
<proteinExistence type="predicted"/>
<evidence type="ECO:0000313" key="3">
    <source>
        <dbReference type="Proteomes" id="UP000176204"/>
    </source>
</evidence>
<dbReference type="Gene3D" id="2.60.120.200">
    <property type="match status" value="1"/>
</dbReference>